<dbReference type="PIRSF" id="PIRSF003092">
    <property type="entry name" value="MinD"/>
    <property type="match status" value="1"/>
</dbReference>
<dbReference type="PANTHER" id="PTHR43384">
    <property type="entry name" value="SEPTUM SITE-DETERMINING PROTEIN MIND HOMOLOG, CHLOROPLASTIC-RELATED"/>
    <property type="match status" value="1"/>
</dbReference>
<gene>
    <name evidence="3" type="ORF">EZH24_01865</name>
</gene>
<dbReference type="CDD" id="cd02038">
    <property type="entry name" value="FlhG-like"/>
    <property type="match status" value="1"/>
</dbReference>
<dbReference type="SUPFAM" id="SSF52540">
    <property type="entry name" value="P-loop containing nucleoside triphosphate hydrolases"/>
    <property type="match status" value="1"/>
</dbReference>
<keyword evidence="2" id="KW-0067">ATP-binding</keyword>
<sequence length="299" mass="32718">MKDQADELRKMMGAKDKRPQRIISVSSGKGGVGKTNIAVNLAIALHELGQNVLLIDADLGLGNVNVILGNMPEYNLYHVIKGVKKMHEIVVDTEYGIRYIAGASGFSSLANLSARGLSKLISSMDSLNDADIIIVDTGAGISDQVAYFWLSSDENIIVTTPEPTAVLDAFSVVKVIASEDSEADIKILVNRVTKPSQAKVVSDNIISASKNYLNMDVKYLGYIFEDKTIPYSVSQQFPFYQYDNKCQASMSIHNIAKKIADMEYSDSRDTKGLSGFMETLSRFLTKNGNVKNANIKKSN</sequence>
<dbReference type="Gene3D" id="3.40.50.300">
    <property type="entry name" value="P-loop containing nucleotide triphosphate hydrolases"/>
    <property type="match status" value="1"/>
</dbReference>
<name>A0ABY2TT99_9SPIR</name>
<dbReference type="Proteomes" id="UP000310168">
    <property type="component" value="Unassembled WGS sequence"/>
</dbReference>
<dbReference type="EMBL" id="SJDU01000025">
    <property type="protein sequence ID" value="TKZ36095.1"/>
    <property type="molecule type" value="Genomic_DNA"/>
</dbReference>
<evidence type="ECO:0000313" key="4">
    <source>
        <dbReference type="Proteomes" id="UP000310168"/>
    </source>
</evidence>
<comment type="caution">
    <text evidence="3">The sequence shown here is derived from an EMBL/GenBank/DDBJ whole genome shotgun (WGS) entry which is preliminary data.</text>
</comment>
<evidence type="ECO:0000256" key="2">
    <source>
        <dbReference type="ARBA" id="ARBA00022840"/>
    </source>
</evidence>
<proteinExistence type="predicted"/>
<keyword evidence="1" id="KW-0547">Nucleotide-binding</keyword>
<accession>A0ABY2TT99</accession>
<evidence type="ECO:0000256" key="1">
    <source>
        <dbReference type="ARBA" id="ARBA00022741"/>
    </source>
</evidence>
<keyword evidence="4" id="KW-1185">Reference proteome</keyword>
<dbReference type="PANTHER" id="PTHR43384:SF4">
    <property type="entry name" value="CELLULOSE BIOSYNTHESIS PROTEIN BCSQ-RELATED"/>
    <property type="match status" value="1"/>
</dbReference>
<dbReference type="RefSeq" id="WP_137997442.1">
    <property type="nucleotide sequence ID" value="NZ_SJDU01000025.1"/>
</dbReference>
<protein>
    <submittedName>
        <fullName evidence="3">MinD/ParA family protein</fullName>
    </submittedName>
</protein>
<dbReference type="InterPro" id="IPR033875">
    <property type="entry name" value="FlhG"/>
</dbReference>
<dbReference type="InterPro" id="IPR050625">
    <property type="entry name" value="ParA/MinD_ATPase"/>
</dbReference>
<organism evidence="3 4">
    <name type="scientific">Brachyspira catarrhinii</name>
    <dbReference type="NCBI Taxonomy" id="2528966"/>
    <lineage>
        <taxon>Bacteria</taxon>
        <taxon>Pseudomonadati</taxon>
        <taxon>Spirochaetota</taxon>
        <taxon>Spirochaetia</taxon>
        <taxon>Brachyspirales</taxon>
        <taxon>Brachyspiraceae</taxon>
        <taxon>Brachyspira</taxon>
    </lineage>
</organism>
<reference evidence="3 4" key="1">
    <citation type="journal article" date="2019" name="Anaerobe">
        <title>Brachyspira catarrhinii sp. nov., an anaerobic intestinal spirochaete isolated from vervet monkeys may have been misidentified as Brachyspira aalborgi in previous studies.</title>
        <authorList>
            <person name="Phillips N.D."/>
            <person name="La T."/>
            <person name="Hampson D.J."/>
        </authorList>
    </citation>
    <scope>NUCLEOTIDE SEQUENCE [LARGE SCALE GENOMIC DNA]</scope>
    <source>
        <strain evidence="3 4">Z12</strain>
    </source>
</reference>
<dbReference type="InterPro" id="IPR025501">
    <property type="entry name" value="MinD_FleN"/>
</dbReference>
<dbReference type="InterPro" id="IPR027417">
    <property type="entry name" value="P-loop_NTPase"/>
</dbReference>
<evidence type="ECO:0000313" key="3">
    <source>
        <dbReference type="EMBL" id="TKZ36095.1"/>
    </source>
</evidence>
<dbReference type="Pfam" id="PF10609">
    <property type="entry name" value="ParA"/>
    <property type="match status" value="1"/>
</dbReference>
<dbReference type="InterPro" id="IPR033756">
    <property type="entry name" value="YlxH/NBP35"/>
</dbReference>